<protein>
    <recommendedName>
        <fullName evidence="6">Major facilitator superfamily (MFS) profile domain-containing protein</fullName>
    </recommendedName>
</protein>
<feature type="domain" description="Major facilitator superfamily (MFS) profile" evidence="6">
    <location>
        <begin position="1"/>
        <end position="340"/>
    </location>
</feature>
<feature type="transmembrane region" description="Helical" evidence="5">
    <location>
        <begin position="227"/>
        <end position="246"/>
    </location>
</feature>
<sequence>MQWIPMTVNIKFGLLLLNQLVSGLTVSTYSTVFILMLELTSAAHTSLVGNVALVAFTVGEAIITLFAYLTFDWQMLKWANTIFIGLTLPYLCFMPETPLYLYAQRQYTELEALLRRIATQNRRAEVEWYPSYQEFLRSQSIAQVHDKEKMPFLKQIRQLLSHRPSIIKLFIIDVIGFTTYLLYYEISYGLEVINISPYLGVLIGAVVEALGYISSSLLMVTRLGRKGTFVIMLALTAVCVLIIPFINKHSALATVLLAQFGKYAISGAISASWIFVPELFQTSIRSSVNGLFITFSHIGAIIAPVIDTSVSDEYLPITYYVSSALAVVVLLLTMLLPETRDKTMDD</sequence>
<feature type="transmembrane region" description="Helical" evidence="5">
    <location>
        <begin position="47"/>
        <end position="69"/>
    </location>
</feature>
<evidence type="ECO:0000256" key="3">
    <source>
        <dbReference type="ARBA" id="ARBA00022989"/>
    </source>
</evidence>
<dbReference type="SUPFAM" id="SSF103473">
    <property type="entry name" value="MFS general substrate transporter"/>
    <property type="match status" value="1"/>
</dbReference>
<dbReference type="PANTHER" id="PTHR24064">
    <property type="entry name" value="SOLUTE CARRIER FAMILY 22 MEMBER"/>
    <property type="match status" value="1"/>
</dbReference>
<keyword evidence="4 5" id="KW-0472">Membrane</keyword>
<dbReference type="InterPro" id="IPR020846">
    <property type="entry name" value="MFS_dom"/>
</dbReference>
<dbReference type="PROSITE" id="PS50850">
    <property type="entry name" value="MFS"/>
    <property type="match status" value="1"/>
</dbReference>
<accession>A0A814WE15</accession>
<keyword evidence="9" id="KW-1185">Reference proteome</keyword>
<evidence type="ECO:0000313" key="8">
    <source>
        <dbReference type="EMBL" id="CAF1201176.1"/>
    </source>
</evidence>
<evidence type="ECO:0000259" key="6">
    <source>
        <dbReference type="PROSITE" id="PS50850"/>
    </source>
</evidence>
<dbReference type="Gene3D" id="1.20.1250.20">
    <property type="entry name" value="MFS general substrate transporter like domains"/>
    <property type="match status" value="1"/>
</dbReference>
<comment type="subcellular location">
    <subcellularLocation>
        <location evidence="1">Membrane</location>
        <topology evidence="1">Multi-pass membrane protein</topology>
    </subcellularLocation>
</comment>
<comment type="caution">
    <text evidence="8">The sequence shown here is derived from an EMBL/GenBank/DDBJ whole genome shotgun (WGS) entry which is preliminary data.</text>
</comment>
<dbReference type="GO" id="GO:0016020">
    <property type="term" value="C:membrane"/>
    <property type="evidence" value="ECO:0007669"/>
    <property type="project" value="UniProtKB-SubCell"/>
</dbReference>
<evidence type="ECO:0000313" key="9">
    <source>
        <dbReference type="Proteomes" id="UP000663870"/>
    </source>
</evidence>
<feature type="transmembrane region" description="Helical" evidence="5">
    <location>
        <begin position="12"/>
        <end position="35"/>
    </location>
</feature>
<dbReference type="InterPro" id="IPR036259">
    <property type="entry name" value="MFS_trans_sf"/>
</dbReference>
<evidence type="ECO:0000313" key="7">
    <source>
        <dbReference type="EMBL" id="CAF1045428.1"/>
    </source>
</evidence>
<feature type="transmembrane region" description="Helical" evidence="5">
    <location>
        <begin position="166"/>
        <end position="186"/>
    </location>
</feature>
<feature type="transmembrane region" description="Helical" evidence="5">
    <location>
        <begin position="288"/>
        <end position="306"/>
    </location>
</feature>
<dbReference type="EMBL" id="CAJNOH010000456">
    <property type="protein sequence ID" value="CAF1045428.1"/>
    <property type="molecule type" value="Genomic_DNA"/>
</dbReference>
<proteinExistence type="predicted"/>
<reference evidence="8" key="1">
    <citation type="submission" date="2021-02" db="EMBL/GenBank/DDBJ databases">
        <authorList>
            <person name="Nowell W R."/>
        </authorList>
    </citation>
    <scope>NUCLEOTIDE SEQUENCE</scope>
</reference>
<name>A0A814WE15_9BILA</name>
<dbReference type="AlphaFoldDB" id="A0A814WE15"/>
<gene>
    <name evidence="8" type="ORF">JXQ802_LOCUS24428</name>
    <name evidence="7" type="ORF">PYM288_LOCUS16867</name>
</gene>
<dbReference type="Proteomes" id="UP000663870">
    <property type="component" value="Unassembled WGS sequence"/>
</dbReference>
<dbReference type="Proteomes" id="UP000663854">
    <property type="component" value="Unassembled WGS sequence"/>
</dbReference>
<dbReference type="InterPro" id="IPR005828">
    <property type="entry name" value="MFS_sugar_transport-like"/>
</dbReference>
<keyword evidence="2 5" id="KW-0812">Transmembrane</keyword>
<feature type="transmembrane region" description="Helical" evidence="5">
    <location>
        <begin position="318"/>
        <end position="336"/>
    </location>
</feature>
<dbReference type="Pfam" id="PF00083">
    <property type="entry name" value="Sugar_tr"/>
    <property type="match status" value="1"/>
</dbReference>
<dbReference type="EMBL" id="CAJNOL010000793">
    <property type="protein sequence ID" value="CAF1201176.1"/>
    <property type="molecule type" value="Genomic_DNA"/>
</dbReference>
<evidence type="ECO:0000256" key="5">
    <source>
        <dbReference type="SAM" id="Phobius"/>
    </source>
</evidence>
<evidence type="ECO:0000256" key="2">
    <source>
        <dbReference type="ARBA" id="ARBA00022692"/>
    </source>
</evidence>
<dbReference type="GO" id="GO:0022857">
    <property type="term" value="F:transmembrane transporter activity"/>
    <property type="evidence" value="ECO:0007669"/>
    <property type="project" value="InterPro"/>
</dbReference>
<evidence type="ECO:0000256" key="4">
    <source>
        <dbReference type="ARBA" id="ARBA00023136"/>
    </source>
</evidence>
<organism evidence="8 9">
    <name type="scientific">Rotaria sordida</name>
    <dbReference type="NCBI Taxonomy" id="392033"/>
    <lineage>
        <taxon>Eukaryota</taxon>
        <taxon>Metazoa</taxon>
        <taxon>Spiralia</taxon>
        <taxon>Gnathifera</taxon>
        <taxon>Rotifera</taxon>
        <taxon>Eurotatoria</taxon>
        <taxon>Bdelloidea</taxon>
        <taxon>Philodinida</taxon>
        <taxon>Philodinidae</taxon>
        <taxon>Rotaria</taxon>
    </lineage>
</organism>
<keyword evidence="3 5" id="KW-1133">Transmembrane helix</keyword>
<evidence type="ECO:0000256" key="1">
    <source>
        <dbReference type="ARBA" id="ARBA00004141"/>
    </source>
</evidence>
<feature type="transmembrane region" description="Helical" evidence="5">
    <location>
        <begin position="75"/>
        <end position="93"/>
    </location>
</feature>
<feature type="transmembrane region" description="Helical" evidence="5">
    <location>
        <begin position="198"/>
        <end position="220"/>
    </location>
</feature>
<feature type="transmembrane region" description="Helical" evidence="5">
    <location>
        <begin position="252"/>
        <end position="276"/>
    </location>
</feature>